<organism evidence="1 2">
    <name type="scientific">Streptomyces cynarae</name>
    <dbReference type="NCBI Taxonomy" id="2981134"/>
    <lineage>
        <taxon>Bacteria</taxon>
        <taxon>Bacillati</taxon>
        <taxon>Actinomycetota</taxon>
        <taxon>Actinomycetes</taxon>
        <taxon>Kitasatosporales</taxon>
        <taxon>Streptomycetaceae</taxon>
        <taxon>Streptomyces</taxon>
    </lineage>
</organism>
<reference evidence="1" key="1">
    <citation type="submission" date="2022-10" db="EMBL/GenBank/DDBJ databases">
        <authorList>
            <person name="Mo P."/>
        </authorList>
    </citation>
    <scope>NUCLEOTIDE SEQUENCE</scope>
    <source>
        <strain evidence="1">HUAS 13-4</strain>
    </source>
</reference>
<proteinExistence type="predicted"/>
<dbReference type="EMBL" id="CP106793">
    <property type="protein sequence ID" value="UXY24856.1"/>
    <property type="molecule type" value="Genomic_DNA"/>
</dbReference>
<accession>A0ABY6EDP5</accession>
<keyword evidence="2" id="KW-1185">Reference proteome</keyword>
<sequence>MAHSRQTEADGWIVVDLDATVITSASSKEGAAATLKGTFGFHPLGS</sequence>
<dbReference type="Proteomes" id="UP001061298">
    <property type="component" value="Chromosome"/>
</dbReference>
<protein>
    <recommendedName>
        <fullName evidence="3">Transposase DDE domain-containing protein</fullName>
    </recommendedName>
</protein>
<gene>
    <name evidence="1" type="ORF">N8I84_39920</name>
</gene>
<evidence type="ECO:0000313" key="1">
    <source>
        <dbReference type="EMBL" id="UXY24856.1"/>
    </source>
</evidence>
<evidence type="ECO:0008006" key="3">
    <source>
        <dbReference type="Google" id="ProtNLM"/>
    </source>
</evidence>
<dbReference type="RefSeq" id="WP_263235078.1">
    <property type="nucleotide sequence ID" value="NZ_CP106793.1"/>
</dbReference>
<evidence type="ECO:0000313" key="2">
    <source>
        <dbReference type="Proteomes" id="UP001061298"/>
    </source>
</evidence>
<name>A0ABY6EDP5_9ACTN</name>